<dbReference type="GO" id="GO:0046872">
    <property type="term" value="F:metal ion binding"/>
    <property type="evidence" value="ECO:0007669"/>
    <property type="project" value="UniProtKB-KW"/>
</dbReference>
<evidence type="ECO:0000256" key="2">
    <source>
        <dbReference type="ARBA" id="ARBA00022801"/>
    </source>
</evidence>
<dbReference type="CDD" id="cd02612">
    <property type="entry name" value="HAD_PGPPase"/>
    <property type="match status" value="1"/>
</dbReference>
<dbReference type="InterPro" id="IPR036412">
    <property type="entry name" value="HAD-like_sf"/>
</dbReference>
<dbReference type="InterPro" id="IPR023214">
    <property type="entry name" value="HAD_sf"/>
</dbReference>
<gene>
    <name evidence="4" type="ORF">I4901_17550</name>
</gene>
<comment type="caution">
    <text evidence="4">The sequence shown here is derived from an EMBL/GenBank/DDBJ whole genome shotgun (WGS) entry which is preliminary data.</text>
</comment>
<dbReference type="Gene3D" id="3.40.50.1000">
    <property type="entry name" value="HAD superfamily/HAD-like"/>
    <property type="match status" value="1"/>
</dbReference>
<keyword evidence="1" id="KW-0479">Metal-binding</keyword>
<evidence type="ECO:0000256" key="1">
    <source>
        <dbReference type="ARBA" id="ARBA00022723"/>
    </source>
</evidence>
<evidence type="ECO:0000256" key="3">
    <source>
        <dbReference type="ARBA" id="ARBA00022842"/>
    </source>
</evidence>
<protein>
    <submittedName>
        <fullName evidence="4">HAD-IB family hydrolase</fullName>
    </submittedName>
</protein>
<dbReference type="InterPro" id="IPR006385">
    <property type="entry name" value="HAD_hydro_SerB1"/>
</dbReference>
<reference evidence="4" key="1">
    <citation type="submission" date="2020-11" db="EMBL/GenBank/DDBJ databases">
        <title>Enhanced detection system for hospital associated transmission using whole genome sequencing surveillance.</title>
        <authorList>
            <person name="Harrison L.H."/>
            <person name="Van Tyne D."/>
            <person name="Marsh J.W."/>
            <person name="Griffith M.P."/>
            <person name="Snyder D.J."/>
            <person name="Cooper V.S."/>
            <person name="Mustapha M."/>
        </authorList>
    </citation>
    <scope>NUCLEOTIDE SEQUENCE</scope>
    <source>
        <strain evidence="4">PR00070</strain>
    </source>
</reference>
<dbReference type="PANTHER" id="PTHR43344">
    <property type="entry name" value="PHOSPHOSERINE PHOSPHATASE"/>
    <property type="match status" value="1"/>
</dbReference>
<dbReference type="AlphaFoldDB" id="A0A6G6T0P3"/>
<dbReference type="Gene3D" id="1.20.1440.100">
    <property type="entry name" value="SG protein - dephosphorylation function"/>
    <property type="match status" value="1"/>
</dbReference>
<accession>A0A6G6T0P3</accession>
<dbReference type="Proteomes" id="UP000612266">
    <property type="component" value="Unassembled WGS sequence"/>
</dbReference>
<dbReference type="NCBIfam" id="TIGR01488">
    <property type="entry name" value="HAD-SF-IB"/>
    <property type="match status" value="1"/>
</dbReference>
<name>A0A6G6T0P3_9GAMM</name>
<dbReference type="PANTHER" id="PTHR43344:SF13">
    <property type="entry name" value="PHOSPHATASE RV3661-RELATED"/>
    <property type="match status" value="1"/>
</dbReference>
<dbReference type="InterPro" id="IPR050582">
    <property type="entry name" value="HAD-like_SerB"/>
</dbReference>
<keyword evidence="2 4" id="KW-0378">Hydrolase</keyword>
<dbReference type="GO" id="GO:0016787">
    <property type="term" value="F:hydrolase activity"/>
    <property type="evidence" value="ECO:0007669"/>
    <property type="project" value="UniProtKB-KW"/>
</dbReference>
<dbReference type="SUPFAM" id="SSF56784">
    <property type="entry name" value="HAD-like"/>
    <property type="match status" value="1"/>
</dbReference>
<evidence type="ECO:0000313" key="5">
    <source>
        <dbReference type="Proteomes" id="UP000612266"/>
    </source>
</evidence>
<dbReference type="Pfam" id="PF12710">
    <property type="entry name" value="HAD"/>
    <property type="match status" value="1"/>
</dbReference>
<keyword evidence="3" id="KW-0460">Magnesium</keyword>
<sequence>MTDKIKNKIAIFDLDETLLAGDSSRLWTNYLWDKKIVTDPHFLKLDEQMIADYYAEKLNINQYLFQHLAYFKHYDIDKINHWVNDFTETRIKPLLYPQGISIITQYRQQNIPVIIISATMSFLVYAIAKQLNADVSMGIDMQIKDNHYTGFIEGIPTFREGKVERLNQWKEANNINYTYIYFYTDSSNDLPLCYQADHVIAVNADKKLTQVSDEKAWEQQHWDLNK</sequence>
<dbReference type="EMBL" id="JADSJR010000035">
    <property type="protein sequence ID" value="MBG2916171.1"/>
    <property type="molecule type" value="Genomic_DNA"/>
</dbReference>
<dbReference type="RefSeq" id="WP_075673757.1">
    <property type="nucleotide sequence ID" value="NZ_CP047349.1"/>
</dbReference>
<dbReference type="GeneID" id="57334454"/>
<proteinExistence type="predicted"/>
<organism evidence="4 5">
    <name type="scientific">Proteus terrae subsp. cibarius</name>
    <dbReference type="NCBI Taxonomy" id="626774"/>
    <lineage>
        <taxon>Bacteria</taxon>
        <taxon>Pseudomonadati</taxon>
        <taxon>Pseudomonadota</taxon>
        <taxon>Gammaproteobacteria</taxon>
        <taxon>Enterobacterales</taxon>
        <taxon>Morganellaceae</taxon>
        <taxon>Proteus</taxon>
    </lineage>
</organism>
<evidence type="ECO:0000313" key="4">
    <source>
        <dbReference type="EMBL" id="MBG2916171.1"/>
    </source>
</evidence>
<dbReference type="NCBIfam" id="TIGR01490">
    <property type="entry name" value="HAD-SF-IB-hyp1"/>
    <property type="match status" value="1"/>
</dbReference>